<protein>
    <submittedName>
        <fullName evidence="4">DUF1254 domain-containing protein</fullName>
    </submittedName>
</protein>
<dbReference type="Proteomes" id="UP000295554">
    <property type="component" value="Unassembled WGS sequence"/>
</dbReference>
<feature type="domain" description="DUF1214" evidence="2">
    <location>
        <begin position="235"/>
        <end position="321"/>
    </location>
</feature>
<gene>
    <name evidence="4" type="ORF">E2F43_15705</name>
</gene>
<dbReference type="EMBL" id="SMSE01000004">
    <property type="protein sequence ID" value="TDG11815.1"/>
    <property type="molecule type" value="Genomic_DNA"/>
</dbReference>
<dbReference type="RefSeq" id="WP_133214425.1">
    <property type="nucleotide sequence ID" value="NZ_SMSE01000004.1"/>
</dbReference>
<evidence type="ECO:0000259" key="3">
    <source>
        <dbReference type="Pfam" id="PF06863"/>
    </source>
</evidence>
<dbReference type="SUPFAM" id="SSF160935">
    <property type="entry name" value="VPA0735-like"/>
    <property type="match status" value="1"/>
</dbReference>
<dbReference type="OrthoDB" id="547269at2"/>
<dbReference type="PANTHER" id="PTHR36509">
    <property type="entry name" value="BLL3101 PROTEIN"/>
    <property type="match status" value="1"/>
</dbReference>
<accession>A0A4R5LNC7</accession>
<dbReference type="Pfam" id="PF06863">
    <property type="entry name" value="DUF1254"/>
    <property type="match status" value="1"/>
</dbReference>
<dbReference type="InterPro" id="IPR010679">
    <property type="entry name" value="DUF1254"/>
</dbReference>
<dbReference type="Gene3D" id="2.60.120.600">
    <property type="entry name" value="Domain of unknown function DUF1214, C-terminal domain"/>
    <property type="match status" value="1"/>
</dbReference>
<dbReference type="InterPro" id="IPR037049">
    <property type="entry name" value="DUF1214_C_sf"/>
</dbReference>
<feature type="domain" description="DUF1254" evidence="3">
    <location>
        <begin position="53"/>
        <end position="161"/>
    </location>
</feature>
<name>A0A4R5LNC7_9GAMM</name>
<keyword evidence="5" id="KW-1185">Reference proteome</keyword>
<evidence type="ECO:0000256" key="1">
    <source>
        <dbReference type="SAM" id="SignalP"/>
    </source>
</evidence>
<feature type="chain" id="PRO_5020489047" evidence="1">
    <location>
        <begin position="24"/>
        <end position="338"/>
    </location>
</feature>
<feature type="signal peptide" evidence="1">
    <location>
        <begin position="1"/>
        <end position="23"/>
    </location>
</feature>
<evidence type="ECO:0000313" key="4">
    <source>
        <dbReference type="EMBL" id="TDG11815.1"/>
    </source>
</evidence>
<comment type="caution">
    <text evidence="4">The sequence shown here is derived from an EMBL/GenBank/DDBJ whole genome shotgun (WGS) entry which is preliminary data.</text>
</comment>
<evidence type="ECO:0000313" key="5">
    <source>
        <dbReference type="Proteomes" id="UP000295554"/>
    </source>
</evidence>
<dbReference type="InterPro" id="IPR010621">
    <property type="entry name" value="DUF1214"/>
</dbReference>
<organism evidence="4 5">
    <name type="scientific">Seongchinamella unica</name>
    <dbReference type="NCBI Taxonomy" id="2547392"/>
    <lineage>
        <taxon>Bacteria</taxon>
        <taxon>Pseudomonadati</taxon>
        <taxon>Pseudomonadota</taxon>
        <taxon>Gammaproteobacteria</taxon>
        <taxon>Cellvibrionales</taxon>
        <taxon>Halieaceae</taxon>
        <taxon>Seongchinamella</taxon>
    </lineage>
</organism>
<proteinExistence type="predicted"/>
<dbReference type="InterPro" id="IPR037050">
    <property type="entry name" value="DUF1254_sf"/>
</dbReference>
<dbReference type="Pfam" id="PF06742">
    <property type="entry name" value="DUF1214"/>
    <property type="match status" value="1"/>
</dbReference>
<sequence length="338" mass="36588">MKKFAFALPLTAVLAAHTALLQASEPVTVQNFVRAESDTMIRANMAMVGVEIGRFSHLREPTTPDNQPVIRMNQDTLYSATVIDLSAPVVITLPEVDGRYMSMHVVNQDHYMLFESAPGTYKLTEEAVGTRFALVTIRTFVDITDPDDISRAHAAQDGISLSGGGSGPFEAPDWDADDLSVARKALSDLGALGFDSAYAFGRKEEVRPVDHLIGAGAGWGGLPAAAASYSMGKVDQDDGKTPHSVTVKDVPVDAFWSITVYNANGYLQANDLGVNNYNNYTASKNDDGSYTINFGGCDDGRVNCIPITAGWNYAIRLYQPRPEILDGSWTFPAIEPIR</sequence>
<dbReference type="Gene3D" id="2.60.40.1610">
    <property type="entry name" value="Domain of unknown function DUF1254"/>
    <property type="match status" value="1"/>
</dbReference>
<dbReference type="AlphaFoldDB" id="A0A4R5LNC7"/>
<reference evidence="4 5" key="1">
    <citation type="submission" date="2019-03" db="EMBL/GenBank/DDBJ databases">
        <title>Seongchinamella monodicae gen. nov., sp. nov., a novel member of the Gammaproteobacteria isolated from a tidal mudflat of beach.</title>
        <authorList>
            <person name="Yang H.G."/>
            <person name="Kang J.W."/>
            <person name="Lee S.D."/>
        </authorList>
    </citation>
    <scope>NUCLEOTIDE SEQUENCE [LARGE SCALE GENOMIC DNA]</scope>
    <source>
        <strain evidence="4 5">GH4-78</strain>
    </source>
</reference>
<keyword evidence="1" id="KW-0732">Signal</keyword>
<dbReference type="PANTHER" id="PTHR36509:SF2">
    <property type="entry name" value="BLL3101 PROTEIN"/>
    <property type="match status" value="1"/>
</dbReference>
<evidence type="ECO:0000259" key="2">
    <source>
        <dbReference type="Pfam" id="PF06742"/>
    </source>
</evidence>